<dbReference type="Gene3D" id="1.25.40.10">
    <property type="entry name" value="Tetratricopeptide repeat domain"/>
    <property type="match status" value="1"/>
</dbReference>
<dbReference type="Pfam" id="PF00856">
    <property type="entry name" value="SET"/>
    <property type="match status" value="1"/>
</dbReference>
<protein>
    <submittedName>
        <fullName evidence="3">SET domain-containing protein</fullName>
    </submittedName>
</protein>
<dbReference type="PANTHER" id="PTHR47332:SF2">
    <property type="entry name" value="SET-6"/>
    <property type="match status" value="1"/>
</dbReference>
<proteinExistence type="predicted"/>
<evidence type="ECO:0000256" key="1">
    <source>
        <dbReference type="PROSITE-ProRule" id="PRU00339"/>
    </source>
</evidence>
<dbReference type="Gene3D" id="2.170.270.10">
    <property type="entry name" value="SET domain"/>
    <property type="match status" value="1"/>
</dbReference>
<dbReference type="FunCoup" id="A0A401H044">
    <property type="interactions" value="1"/>
</dbReference>
<dbReference type="InterPro" id="IPR019734">
    <property type="entry name" value="TPR_rpt"/>
</dbReference>
<dbReference type="GeneID" id="38784712"/>
<organism evidence="3 4">
    <name type="scientific">Sparassis crispa</name>
    <dbReference type="NCBI Taxonomy" id="139825"/>
    <lineage>
        <taxon>Eukaryota</taxon>
        <taxon>Fungi</taxon>
        <taxon>Dikarya</taxon>
        <taxon>Basidiomycota</taxon>
        <taxon>Agaricomycotina</taxon>
        <taxon>Agaricomycetes</taxon>
        <taxon>Polyporales</taxon>
        <taxon>Sparassidaceae</taxon>
        <taxon>Sparassis</taxon>
    </lineage>
</organism>
<dbReference type="SMART" id="SM00317">
    <property type="entry name" value="SET"/>
    <property type="match status" value="1"/>
</dbReference>
<evidence type="ECO:0000313" key="4">
    <source>
        <dbReference type="Proteomes" id="UP000287166"/>
    </source>
</evidence>
<comment type="caution">
    <text evidence="3">The sequence shown here is derived from an EMBL/GenBank/DDBJ whole genome shotgun (WGS) entry which is preliminary data.</text>
</comment>
<gene>
    <name evidence="3" type="ORF">SCP_1200200</name>
</gene>
<dbReference type="AlphaFoldDB" id="A0A401H044"/>
<dbReference type="InterPro" id="IPR046341">
    <property type="entry name" value="SET_dom_sf"/>
</dbReference>
<dbReference type="EMBL" id="BFAD01000012">
    <property type="protein sequence ID" value="GBE87795.1"/>
    <property type="molecule type" value="Genomic_DNA"/>
</dbReference>
<dbReference type="PANTHER" id="PTHR47332">
    <property type="entry name" value="SET DOMAIN-CONTAINING PROTEIN 5"/>
    <property type="match status" value="1"/>
</dbReference>
<keyword evidence="1" id="KW-0802">TPR repeat</keyword>
<feature type="domain" description="SET" evidence="2">
    <location>
        <begin position="251"/>
        <end position="395"/>
    </location>
</feature>
<feature type="repeat" description="TPR" evidence="1">
    <location>
        <begin position="105"/>
        <end position="138"/>
    </location>
</feature>
<dbReference type="PROSITE" id="PS50005">
    <property type="entry name" value="TPR"/>
    <property type="match status" value="1"/>
</dbReference>
<dbReference type="SUPFAM" id="SSF48452">
    <property type="entry name" value="TPR-like"/>
    <property type="match status" value="1"/>
</dbReference>
<dbReference type="PROSITE" id="PS50280">
    <property type="entry name" value="SET"/>
    <property type="match status" value="1"/>
</dbReference>
<dbReference type="RefSeq" id="XP_027618708.1">
    <property type="nucleotide sequence ID" value="XM_027762907.1"/>
</dbReference>
<dbReference type="SUPFAM" id="SSF82199">
    <property type="entry name" value="SET domain"/>
    <property type="match status" value="1"/>
</dbReference>
<dbReference type="CDD" id="cd20071">
    <property type="entry name" value="SET_SMYD"/>
    <property type="match status" value="1"/>
</dbReference>
<evidence type="ECO:0000313" key="3">
    <source>
        <dbReference type="EMBL" id="GBE87795.1"/>
    </source>
</evidence>
<sequence length="550" mass="60988">MRSACARERVDVNGESGLQTLFTTEWPVRVHAHEIIWEVDNAITAALHLGKLPPIRDRVGSMQSTSTSPTGRGQLAAYRMVALLHQYPTISQSSCSKTFAPTMDAQEAKEKGNAAFQHENYFEALEHYAEAMQSDPTNHIYPLNRSMANLKLKRWSEAEADATAALQLSPVTVKAYFRRSVARREQAKFEGARRDIQDYMDAGGDSKCADKELVKISAAESARTNESTAGLQNMAELSLASVADLNANLPGGFTLRPVNGKGLGAFASRPFRRGDLVLTDPPLYIVENPDNGGRIHQGKVITAVKRLSAADKQVFLSLMNVYADTGRFPNPILGIHDTNAFQVGGYDSALCIVASRFNHSCSPNARYSWHAASGRLRIYALRDIAVGGELLVSYISSRRVYGSVFRERQQRLSMSHGFTCSCATCTLPKKDRLSSDQRRKELTRIWESIPYYNPGQTADRLRAIVRAVRLLDEEGYAADADDFTIDAAGICACHSDWASVEYWAMKTYETRVAEFGEDSDRAAEVRSLSSDLRRHPDAGTQRKQTFLVRL</sequence>
<dbReference type="OrthoDB" id="265717at2759"/>
<dbReference type="InParanoid" id="A0A401H044"/>
<reference evidence="3 4" key="1">
    <citation type="journal article" date="2018" name="Sci. Rep.">
        <title>Genome sequence of the cauliflower mushroom Sparassis crispa (Hanabiratake) and its association with beneficial usage.</title>
        <authorList>
            <person name="Kiyama R."/>
            <person name="Furutani Y."/>
            <person name="Kawaguchi K."/>
            <person name="Nakanishi T."/>
        </authorList>
    </citation>
    <scope>NUCLEOTIDE SEQUENCE [LARGE SCALE GENOMIC DNA]</scope>
</reference>
<accession>A0A401H044</accession>
<name>A0A401H044_9APHY</name>
<keyword evidence="4" id="KW-1185">Reference proteome</keyword>
<dbReference type="InterPro" id="IPR001214">
    <property type="entry name" value="SET_dom"/>
</dbReference>
<dbReference type="Proteomes" id="UP000287166">
    <property type="component" value="Unassembled WGS sequence"/>
</dbReference>
<evidence type="ECO:0000259" key="2">
    <source>
        <dbReference type="PROSITE" id="PS50280"/>
    </source>
</evidence>
<dbReference type="InterPro" id="IPR053185">
    <property type="entry name" value="SET_domain_protein"/>
</dbReference>
<dbReference type="STRING" id="139825.A0A401H044"/>
<dbReference type="InterPro" id="IPR011990">
    <property type="entry name" value="TPR-like_helical_dom_sf"/>
</dbReference>